<reference evidence="1 2" key="1">
    <citation type="submission" date="2018-09" db="EMBL/GenBank/DDBJ databases">
        <title>Genomic investigation of the strawberry pathogen Phytophthora fragariae indicates pathogenicity is determined by transcriptional variation in three key races.</title>
        <authorList>
            <person name="Adams T.M."/>
            <person name="Armitage A.D."/>
            <person name="Sobczyk M.K."/>
            <person name="Bates H.J."/>
            <person name="Dunwell J.M."/>
            <person name="Nellist C.F."/>
            <person name="Harrison R.J."/>
        </authorList>
    </citation>
    <scope>NUCLEOTIDE SEQUENCE [LARGE SCALE GENOMIC DNA]</scope>
    <source>
        <strain evidence="1 2">SCRP249</strain>
    </source>
</reference>
<proteinExistence type="predicted"/>
<organism evidence="1 2">
    <name type="scientific">Phytophthora rubi</name>
    <dbReference type="NCBI Taxonomy" id="129364"/>
    <lineage>
        <taxon>Eukaryota</taxon>
        <taxon>Sar</taxon>
        <taxon>Stramenopiles</taxon>
        <taxon>Oomycota</taxon>
        <taxon>Peronosporomycetes</taxon>
        <taxon>Peronosporales</taxon>
        <taxon>Peronosporaceae</taxon>
        <taxon>Phytophthora</taxon>
    </lineage>
</organism>
<name>A0A6A3LJG3_9STRA</name>
<gene>
    <name evidence="1" type="ORF">PR001_g14197</name>
</gene>
<accession>A0A6A3LJG3</accession>
<sequence length="573" mass="64830">MAIPTTSSNPTFEQWIRFFVSSPDPNRTIFKQVFDALQESAKCKFLDTFRQPYVPDSMDPYKGPRFLPLAFPEHVTGVEEDRIGTDKDKELWLRLGKCFNGKTLGEGLEPDDSGQRLDLIPTLMGAFHEAKPDDLQINICAYSGHGISKDRAEQLNSLNPAMVQKCFQQQQENFIAESNQLGYCSPSTRGGKLETYQFHGGDGILRPYKVPGVEVFVGIHDISAFWLKEVGNKPKKFLVVVLDSCFSGGAAEYLESLNPAIDPSSAIVIQSACRSDEYAYSGYFTPTWVRLQHPRTRKAMGALYEAARQQPSILRKGLMPNEETDPPRQNVGLFVSNNTDEYENQSPHLTLYFEHSEWPIVLIKNSLFFEFCNRVFEYDADILDADEESIARGTFGFSDDQYNQLDKLLAVPDAPNVTIFNFWLTKYDADNTKMAIIPFTFFMPDNTKVVASAHYHHNTCDEITCVNYFKCKQSKNSPTPPAPNPWFDERMGPCGCVRKANMGKLPGHHGGLYEKSKKYVTDSKWSDDSNWSMAAANDPSTYCFKGLWTLNRRGQFEEAALDKVIQDMKNNTT</sequence>
<dbReference type="EMBL" id="QXFV01001008">
    <property type="protein sequence ID" value="KAE9018198.1"/>
    <property type="molecule type" value="Genomic_DNA"/>
</dbReference>
<comment type="caution">
    <text evidence="1">The sequence shown here is derived from an EMBL/GenBank/DDBJ whole genome shotgun (WGS) entry which is preliminary data.</text>
</comment>
<protein>
    <submittedName>
        <fullName evidence="1">Uncharacterized protein</fullName>
    </submittedName>
</protein>
<dbReference type="AlphaFoldDB" id="A0A6A3LJG3"/>
<dbReference type="Proteomes" id="UP000429607">
    <property type="component" value="Unassembled WGS sequence"/>
</dbReference>
<evidence type="ECO:0000313" key="2">
    <source>
        <dbReference type="Proteomes" id="UP000429607"/>
    </source>
</evidence>
<evidence type="ECO:0000313" key="1">
    <source>
        <dbReference type="EMBL" id="KAE9018198.1"/>
    </source>
</evidence>